<comment type="caution">
    <text evidence="1">The sequence shown here is derived from an EMBL/GenBank/DDBJ whole genome shotgun (WGS) entry which is preliminary data.</text>
</comment>
<protein>
    <submittedName>
        <fullName evidence="1">Uncharacterized protein</fullName>
    </submittedName>
</protein>
<sequence>MVSIAIRLSCSLGRACSRLQETRAENRRLVAKVEEFARVVNVLTVENHQLRQARAGQAARVRPLPARS</sequence>
<reference evidence="1 2" key="1">
    <citation type="submission" date="2018-06" db="EMBL/GenBank/DDBJ databases">
        <title>Sphaerisporangium craniellae sp. nov., isolated from a marine sponge in the South China Sea.</title>
        <authorList>
            <person name="Li L."/>
        </authorList>
    </citation>
    <scope>NUCLEOTIDE SEQUENCE [LARGE SCALE GENOMIC DNA]</scope>
    <source>
        <strain evidence="1 2">LHW63015</strain>
    </source>
</reference>
<gene>
    <name evidence="1" type="ORF">DP939_44570</name>
</gene>
<dbReference type="Proteomes" id="UP000253303">
    <property type="component" value="Unassembled WGS sequence"/>
</dbReference>
<dbReference type="EMBL" id="QMEY01000051">
    <property type="protein sequence ID" value="RBQ12126.1"/>
    <property type="molecule type" value="Genomic_DNA"/>
</dbReference>
<name>A0A366LE35_9ACTN</name>
<evidence type="ECO:0000313" key="1">
    <source>
        <dbReference type="EMBL" id="RBQ12126.1"/>
    </source>
</evidence>
<accession>A0A366LE35</accession>
<dbReference type="RefSeq" id="WP_113986883.1">
    <property type="nucleotide sequence ID" value="NZ_QMEY01000051.1"/>
</dbReference>
<dbReference type="AlphaFoldDB" id="A0A366LE35"/>
<organism evidence="1 2">
    <name type="scientific">Spongiactinospora rosea</name>
    <dbReference type="NCBI Taxonomy" id="2248750"/>
    <lineage>
        <taxon>Bacteria</taxon>
        <taxon>Bacillati</taxon>
        <taxon>Actinomycetota</taxon>
        <taxon>Actinomycetes</taxon>
        <taxon>Streptosporangiales</taxon>
        <taxon>Streptosporangiaceae</taxon>
        <taxon>Spongiactinospora</taxon>
    </lineage>
</organism>
<evidence type="ECO:0000313" key="2">
    <source>
        <dbReference type="Proteomes" id="UP000253303"/>
    </source>
</evidence>
<proteinExistence type="predicted"/>
<keyword evidence="2" id="KW-1185">Reference proteome</keyword>